<dbReference type="PANTHER" id="PTHR22597:SF22">
    <property type="entry name" value="POLYCOMB GROUP PROTEIN EMBRYONIC FLOWER 2-RELATED"/>
    <property type="match status" value="1"/>
</dbReference>
<dbReference type="GO" id="GO:0005634">
    <property type="term" value="C:nucleus"/>
    <property type="evidence" value="ECO:0007669"/>
    <property type="project" value="UniProtKB-ARBA"/>
</dbReference>
<sequence length="189" mass="21918">MDLWNQSNERGCWTPSFSRHLNDWEIEIVGHFFSRLQEKAVIRRETLLGWHDSFVGRKRKKAWGATPLACVITYAPHMIYSTLISGLVTEEYQAVNVSVKVDILRSEIMADGVDPRLQTFFWCSKPHKRRRLKNQVQNANHVFLHFLESGSPNFFSEAHKGFLEKDDGTDSFLIAHHNNFSRILNDCPS</sequence>
<gene>
    <name evidence="3" type="ORF">CK203_076819</name>
</gene>
<reference evidence="3 4" key="1">
    <citation type="journal article" date="2018" name="PLoS Genet.">
        <title>Population sequencing reveals clonal diversity and ancestral inbreeding in the grapevine cultivar Chardonnay.</title>
        <authorList>
            <person name="Roach M.J."/>
            <person name="Johnson D.L."/>
            <person name="Bohlmann J."/>
            <person name="van Vuuren H.J."/>
            <person name="Jones S.J."/>
            <person name="Pretorius I.S."/>
            <person name="Schmidt S.A."/>
            <person name="Borneman A.R."/>
        </authorList>
    </citation>
    <scope>NUCLEOTIDE SEQUENCE [LARGE SCALE GENOMIC DNA]</scope>
    <source>
        <strain evidence="4">cv. Chardonnay</strain>
        <tissue evidence="3">Leaf</tissue>
    </source>
</reference>
<dbReference type="Proteomes" id="UP000288805">
    <property type="component" value="Unassembled WGS sequence"/>
</dbReference>
<evidence type="ECO:0000256" key="2">
    <source>
        <dbReference type="ARBA" id="ARBA00023163"/>
    </source>
</evidence>
<dbReference type="PANTHER" id="PTHR22597">
    <property type="entry name" value="POLYCOMB GROUP PROTEIN"/>
    <property type="match status" value="1"/>
</dbReference>
<organism evidence="3 4">
    <name type="scientific">Vitis vinifera</name>
    <name type="common">Grape</name>
    <dbReference type="NCBI Taxonomy" id="29760"/>
    <lineage>
        <taxon>Eukaryota</taxon>
        <taxon>Viridiplantae</taxon>
        <taxon>Streptophyta</taxon>
        <taxon>Embryophyta</taxon>
        <taxon>Tracheophyta</taxon>
        <taxon>Spermatophyta</taxon>
        <taxon>Magnoliopsida</taxon>
        <taxon>eudicotyledons</taxon>
        <taxon>Gunneridae</taxon>
        <taxon>Pentapetalae</taxon>
        <taxon>rosids</taxon>
        <taxon>Vitales</taxon>
        <taxon>Vitaceae</taxon>
        <taxon>Viteae</taxon>
        <taxon>Vitis</taxon>
    </lineage>
</organism>
<evidence type="ECO:0000313" key="4">
    <source>
        <dbReference type="Proteomes" id="UP000288805"/>
    </source>
</evidence>
<protein>
    <submittedName>
        <fullName evidence="3">Uncharacterized protein</fullName>
    </submittedName>
</protein>
<evidence type="ECO:0000256" key="1">
    <source>
        <dbReference type="ARBA" id="ARBA00023015"/>
    </source>
</evidence>
<evidence type="ECO:0000313" key="3">
    <source>
        <dbReference type="EMBL" id="RVW50790.1"/>
    </source>
</evidence>
<keyword evidence="2" id="KW-0804">Transcription</keyword>
<accession>A0A438ESV3</accession>
<name>A0A438ESV3_VITVI</name>
<keyword evidence="1" id="KW-0805">Transcription regulation</keyword>
<dbReference type="EMBL" id="QGNW01001192">
    <property type="protein sequence ID" value="RVW50790.1"/>
    <property type="molecule type" value="Genomic_DNA"/>
</dbReference>
<comment type="caution">
    <text evidence="3">The sequence shown here is derived from an EMBL/GenBank/DDBJ whole genome shotgun (WGS) entry which is preliminary data.</text>
</comment>
<dbReference type="AlphaFoldDB" id="A0A438ESV3"/>
<proteinExistence type="predicted"/>